<dbReference type="GO" id="GO:0042048">
    <property type="term" value="P:olfactory behavior"/>
    <property type="evidence" value="ECO:0007669"/>
    <property type="project" value="TreeGrafter"/>
</dbReference>
<evidence type="ECO:0000313" key="3">
    <source>
        <dbReference type="Proteomes" id="UP001152747"/>
    </source>
</evidence>
<dbReference type="Pfam" id="PF10326">
    <property type="entry name" value="7TM_GPCR_Str"/>
    <property type="match status" value="1"/>
</dbReference>
<dbReference type="EMBL" id="CANHGI010000005">
    <property type="protein sequence ID" value="CAI5453038.1"/>
    <property type="molecule type" value="Genomic_DNA"/>
</dbReference>
<feature type="transmembrane region" description="Helical" evidence="1">
    <location>
        <begin position="242"/>
        <end position="260"/>
    </location>
</feature>
<dbReference type="AlphaFoldDB" id="A0A9P1N6L3"/>
<dbReference type="SUPFAM" id="SSF81321">
    <property type="entry name" value="Family A G protein-coupled receptor-like"/>
    <property type="match status" value="1"/>
</dbReference>
<feature type="transmembrane region" description="Helical" evidence="1">
    <location>
        <begin position="162"/>
        <end position="184"/>
    </location>
</feature>
<dbReference type="GO" id="GO:0038022">
    <property type="term" value="F:G protein-coupled olfactory receptor activity"/>
    <property type="evidence" value="ECO:0007669"/>
    <property type="project" value="TreeGrafter"/>
</dbReference>
<feature type="transmembrane region" description="Helical" evidence="1">
    <location>
        <begin position="6"/>
        <end position="31"/>
    </location>
</feature>
<keyword evidence="3" id="KW-1185">Reference proteome</keyword>
<proteinExistence type="predicted"/>
<dbReference type="InterPro" id="IPR019428">
    <property type="entry name" value="7TM_GPCR_serpentine_rcpt_Str"/>
</dbReference>
<accession>A0A9P1N6L3</accession>
<evidence type="ECO:0008006" key="4">
    <source>
        <dbReference type="Google" id="ProtNLM"/>
    </source>
</evidence>
<feature type="transmembrane region" description="Helical" evidence="1">
    <location>
        <begin position="88"/>
        <end position="110"/>
    </location>
</feature>
<dbReference type="PANTHER" id="PTHR22943:SF248">
    <property type="entry name" value="SEVEN TM RECEPTOR"/>
    <property type="match status" value="1"/>
</dbReference>
<dbReference type="GO" id="GO:0005886">
    <property type="term" value="C:plasma membrane"/>
    <property type="evidence" value="ECO:0007669"/>
    <property type="project" value="TreeGrafter"/>
</dbReference>
<dbReference type="Proteomes" id="UP001152747">
    <property type="component" value="Unassembled WGS sequence"/>
</dbReference>
<organism evidence="2 3">
    <name type="scientific">Caenorhabditis angaria</name>
    <dbReference type="NCBI Taxonomy" id="860376"/>
    <lineage>
        <taxon>Eukaryota</taxon>
        <taxon>Metazoa</taxon>
        <taxon>Ecdysozoa</taxon>
        <taxon>Nematoda</taxon>
        <taxon>Chromadorea</taxon>
        <taxon>Rhabditida</taxon>
        <taxon>Rhabditina</taxon>
        <taxon>Rhabditomorpha</taxon>
        <taxon>Rhabditoidea</taxon>
        <taxon>Rhabditidae</taxon>
        <taxon>Peloderinae</taxon>
        <taxon>Caenorhabditis</taxon>
    </lineage>
</organism>
<name>A0A9P1N6L3_9PELO</name>
<keyword evidence="1" id="KW-1133">Transmembrane helix</keyword>
<reference evidence="2" key="1">
    <citation type="submission" date="2022-11" db="EMBL/GenBank/DDBJ databases">
        <authorList>
            <person name="Kikuchi T."/>
        </authorList>
    </citation>
    <scope>NUCLEOTIDE SEQUENCE</scope>
    <source>
        <strain evidence="2">PS1010</strain>
    </source>
</reference>
<protein>
    <recommendedName>
        <fullName evidence="4">Seven TM Receptor</fullName>
    </recommendedName>
</protein>
<feature type="transmembrane region" description="Helical" evidence="1">
    <location>
        <begin position="208"/>
        <end position="236"/>
    </location>
</feature>
<feature type="transmembrane region" description="Helical" evidence="1">
    <location>
        <begin position="43"/>
        <end position="68"/>
    </location>
</feature>
<evidence type="ECO:0000256" key="1">
    <source>
        <dbReference type="SAM" id="Phobius"/>
    </source>
</evidence>
<keyword evidence="1" id="KW-0812">Transmembrane</keyword>
<keyword evidence="1" id="KW-0472">Membrane</keyword>
<evidence type="ECO:0000313" key="2">
    <source>
        <dbReference type="EMBL" id="CAI5453038.1"/>
    </source>
</evidence>
<dbReference type="OrthoDB" id="5846652at2759"/>
<sequence>MIYIAWFEIVYSILDFAIAPIMFSDGSILVVMVHTKYSPIPSWILLMLTGCYCFCFGASMGMFALHFIYRYFVSTGSKYLKTFNGYRIIYWMMIPVIYGLIWGFICYFVFSPSDEINRMLKNKLMITFGWEIEDIVYLGPYFHQLQPDGSYVIDLTAVVGVAGNWIIIFSSLCAILYFAIKCYWKISRLMKMKQNNDSNNLKNLQSQLFNALVTQTVIPVILMHFPLTTILIFAVLNKDLGTLSGISSITIALFPALDPLPSMFIIKNYRTTIFGYFKITKVKSASVPLN</sequence>
<dbReference type="PANTHER" id="PTHR22943">
    <property type="entry name" value="7-TRANSMEMBRANE DOMAIN RECEPTOR C.ELEGANS"/>
    <property type="match status" value="1"/>
</dbReference>
<comment type="caution">
    <text evidence="2">The sequence shown here is derived from an EMBL/GenBank/DDBJ whole genome shotgun (WGS) entry which is preliminary data.</text>
</comment>
<gene>
    <name evidence="2" type="ORF">CAMP_LOCUS15675</name>
</gene>